<evidence type="ECO:0000313" key="3">
    <source>
        <dbReference type="Proteomes" id="UP000070299"/>
    </source>
</evidence>
<dbReference type="STRING" id="1799789.AX660_09795"/>
<keyword evidence="1" id="KW-1133">Transmembrane helix</keyword>
<comment type="caution">
    <text evidence="2">The sequence shown here is derived from an EMBL/GenBank/DDBJ whole genome shotgun (WGS) entry which is preliminary data.</text>
</comment>
<organism evidence="2 3">
    <name type="scientific">Paraglaciecola hydrolytica</name>
    <dbReference type="NCBI Taxonomy" id="1799789"/>
    <lineage>
        <taxon>Bacteria</taxon>
        <taxon>Pseudomonadati</taxon>
        <taxon>Pseudomonadota</taxon>
        <taxon>Gammaproteobacteria</taxon>
        <taxon>Alteromonadales</taxon>
        <taxon>Alteromonadaceae</taxon>
        <taxon>Paraglaciecola</taxon>
    </lineage>
</organism>
<keyword evidence="3" id="KW-1185">Reference proteome</keyword>
<name>A0A136A4X9_9ALTE</name>
<dbReference type="OrthoDB" id="9997at2"/>
<keyword evidence="1" id="KW-0472">Membrane</keyword>
<reference evidence="3" key="1">
    <citation type="submission" date="2016-02" db="EMBL/GenBank/DDBJ databases">
        <authorList>
            <person name="Schultz-Johansen M."/>
            <person name="Glaring M.A."/>
            <person name="Bech P.K."/>
            <person name="Stougaard P."/>
        </authorList>
    </citation>
    <scope>NUCLEOTIDE SEQUENCE [LARGE SCALE GENOMIC DNA]</scope>
    <source>
        <strain evidence="3">S66</strain>
    </source>
</reference>
<keyword evidence="1" id="KW-0812">Transmembrane</keyword>
<sequence>MFKLIKFLFILMFLLLVGIAGLLWMSVEPTPLVVENSSQQVEDADSVKELMRQISDSLKNRSTSQRIDLTQNQLSSLVGFAQRARKNFNGKVTISEAGTGFYATYKLPANPLGPYINLDILLLPADGIALEHVKVGTMAIPGQWAISMITTLTDWYTGSDIATQFIGQVENIAMTEQKMTISIRPIDDFLRELNTVKEGLSRAGDEELTLRTAFYLNYLNELEVGKKSSAQSLAKFIGPVFAQAQKRSNYDTAAKENEAAIMALAIYAGHYRFANFVGDVQPAANKLAMPKTPPVLAKRGDLNQHFIFSAGIKILSEQGLSIAIGEFKELMDRGNGGSGYSFVDLSADFAGVKFAQSATEPEKAQKIQALLANSTDEALFFPNIKGLPEGLNKAAFTKQFKKVDSPEYQTMVQEIHRRVDALAIHQ</sequence>
<dbReference type="Proteomes" id="UP000070299">
    <property type="component" value="Unassembled WGS sequence"/>
</dbReference>
<evidence type="ECO:0000256" key="1">
    <source>
        <dbReference type="SAM" id="Phobius"/>
    </source>
</evidence>
<accession>A0A136A4X9</accession>
<dbReference type="AlphaFoldDB" id="A0A136A4X9"/>
<protein>
    <submittedName>
        <fullName evidence="2">Uncharacterized protein</fullName>
    </submittedName>
</protein>
<gene>
    <name evidence="2" type="ORF">AX660_09795</name>
</gene>
<evidence type="ECO:0000313" key="2">
    <source>
        <dbReference type="EMBL" id="KXI30266.1"/>
    </source>
</evidence>
<dbReference type="RefSeq" id="WP_068374362.1">
    <property type="nucleotide sequence ID" value="NZ_LSNE01000003.1"/>
</dbReference>
<feature type="transmembrane region" description="Helical" evidence="1">
    <location>
        <begin position="7"/>
        <end position="27"/>
    </location>
</feature>
<dbReference type="EMBL" id="LSNE01000003">
    <property type="protein sequence ID" value="KXI30266.1"/>
    <property type="molecule type" value="Genomic_DNA"/>
</dbReference>
<proteinExistence type="predicted"/>